<dbReference type="Proteomes" id="UP001159363">
    <property type="component" value="Chromosome 10"/>
</dbReference>
<proteinExistence type="predicted"/>
<accession>A0ABQ9GL83</accession>
<feature type="region of interest" description="Disordered" evidence="1">
    <location>
        <begin position="1"/>
        <end position="27"/>
    </location>
</feature>
<sequence length="326" mass="37197">MAERLARSPPTKANQVQSPAGPPEFRKWESSQMMPLASGFSRGSPVSPAPSFQRCFIFTSITLIFSQDHAVKSRPNLFTHSGNMELSFEIWAALNSEVLRADEGEMSLPKSHRVDSGMMPYYRPIPTRPCMPEQLSPISNDISACRRDVKFMSWSGLGASQKQSSDTHKTPYDRVKRCRERKINIKAFERVNADWLDYSFPTWVKRVRFSAGLLPDFCRWESCRMMPPAGGFSRGSLVSSPLLSLKNGPIFTTLYPHLKTSILIDARYRRQDCTPVWSFARRDDERIDAHVSVTPSPPTFLTLRRAKFLQPGDHLNTFRSAYIYYN</sequence>
<evidence type="ECO:0000313" key="3">
    <source>
        <dbReference type="Proteomes" id="UP001159363"/>
    </source>
</evidence>
<keyword evidence="3" id="KW-1185">Reference proteome</keyword>
<evidence type="ECO:0000313" key="2">
    <source>
        <dbReference type="EMBL" id="KAJ8872772.1"/>
    </source>
</evidence>
<dbReference type="EMBL" id="JARBHB010000011">
    <property type="protein sequence ID" value="KAJ8872772.1"/>
    <property type="molecule type" value="Genomic_DNA"/>
</dbReference>
<gene>
    <name evidence="2" type="ORF">PR048_026388</name>
</gene>
<reference evidence="2 3" key="1">
    <citation type="submission" date="2023-02" db="EMBL/GenBank/DDBJ databases">
        <title>LHISI_Scaffold_Assembly.</title>
        <authorList>
            <person name="Stuart O.P."/>
            <person name="Cleave R."/>
            <person name="Magrath M.J.L."/>
            <person name="Mikheyev A.S."/>
        </authorList>
    </citation>
    <scope>NUCLEOTIDE SEQUENCE [LARGE SCALE GENOMIC DNA]</scope>
    <source>
        <strain evidence="2">Daus_M_001</strain>
        <tissue evidence="2">Leg muscle</tissue>
    </source>
</reference>
<protein>
    <submittedName>
        <fullName evidence="2">Uncharacterized protein</fullName>
    </submittedName>
</protein>
<organism evidence="2 3">
    <name type="scientific">Dryococelus australis</name>
    <dbReference type="NCBI Taxonomy" id="614101"/>
    <lineage>
        <taxon>Eukaryota</taxon>
        <taxon>Metazoa</taxon>
        <taxon>Ecdysozoa</taxon>
        <taxon>Arthropoda</taxon>
        <taxon>Hexapoda</taxon>
        <taxon>Insecta</taxon>
        <taxon>Pterygota</taxon>
        <taxon>Neoptera</taxon>
        <taxon>Polyneoptera</taxon>
        <taxon>Phasmatodea</taxon>
        <taxon>Verophasmatodea</taxon>
        <taxon>Anareolatae</taxon>
        <taxon>Phasmatidae</taxon>
        <taxon>Eurycanthinae</taxon>
        <taxon>Dryococelus</taxon>
    </lineage>
</organism>
<evidence type="ECO:0000256" key="1">
    <source>
        <dbReference type="SAM" id="MobiDB-lite"/>
    </source>
</evidence>
<name>A0ABQ9GL83_9NEOP</name>
<comment type="caution">
    <text evidence="2">The sequence shown here is derived from an EMBL/GenBank/DDBJ whole genome shotgun (WGS) entry which is preliminary data.</text>
</comment>